<gene>
    <name evidence="2" type="ORF">G3T38_06645</name>
</gene>
<sequence length="87" mass="8621">MSWFGPSSLAGVLLGAYGMVVMAAALSLRGAGSGTLVAGLIAVTVAALVVARLSRVGWIRHVATGVVCGIAGAVLLNAFLGDWVVAL</sequence>
<protein>
    <submittedName>
        <fullName evidence="2">Uncharacterized protein</fullName>
    </submittedName>
</protein>
<dbReference type="EMBL" id="JAAGXA010000003">
    <property type="protein sequence ID" value="NEN77951.1"/>
    <property type="molecule type" value="Genomic_DNA"/>
</dbReference>
<accession>A0A6P0HH97</accession>
<proteinExistence type="predicted"/>
<dbReference type="RefSeq" id="WP_163771298.1">
    <property type="nucleotide sequence ID" value="NZ_JAAGXA010000003.1"/>
</dbReference>
<dbReference type="Proteomes" id="UP000468687">
    <property type="component" value="Unassembled WGS sequence"/>
</dbReference>
<keyword evidence="1" id="KW-0812">Transmembrane</keyword>
<organism evidence="2 3">
    <name type="scientific">Nocardioides zeae</name>
    <dbReference type="NCBI Taxonomy" id="1457234"/>
    <lineage>
        <taxon>Bacteria</taxon>
        <taxon>Bacillati</taxon>
        <taxon>Actinomycetota</taxon>
        <taxon>Actinomycetes</taxon>
        <taxon>Propionibacteriales</taxon>
        <taxon>Nocardioidaceae</taxon>
        <taxon>Nocardioides</taxon>
    </lineage>
</organism>
<reference evidence="2 3" key="1">
    <citation type="journal article" date="2014" name="Int. J. Syst. Evol. Microbiol.">
        <title>Nocardioides zeae sp. nov., isolated from the stem of Zea mays.</title>
        <authorList>
            <person name="Glaeser S.P."/>
            <person name="McInroy J.A."/>
            <person name="Busse H.J."/>
            <person name="Kampfer P."/>
        </authorList>
    </citation>
    <scope>NUCLEOTIDE SEQUENCE [LARGE SCALE GENOMIC DNA]</scope>
    <source>
        <strain evidence="2 3">JCM 30728</strain>
    </source>
</reference>
<keyword evidence="1" id="KW-1133">Transmembrane helix</keyword>
<keyword evidence="1" id="KW-0472">Membrane</keyword>
<keyword evidence="3" id="KW-1185">Reference proteome</keyword>
<name>A0A6P0HH97_9ACTN</name>
<evidence type="ECO:0000313" key="3">
    <source>
        <dbReference type="Proteomes" id="UP000468687"/>
    </source>
</evidence>
<feature type="transmembrane region" description="Helical" evidence="1">
    <location>
        <begin position="33"/>
        <end position="51"/>
    </location>
</feature>
<comment type="caution">
    <text evidence="2">The sequence shown here is derived from an EMBL/GenBank/DDBJ whole genome shotgun (WGS) entry which is preliminary data.</text>
</comment>
<dbReference type="AlphaFoldDB" id="A0A6P0HH97"/>
<evidence type="ECO:0000256" key="1">
    <source>
        <dbReference type="SAM" id="Phobius"/>
    </source>
</evidence>
<feature type="transmembrane region" description="Helical" evidence="1">
    <location>
        <begin position="58"/>
        <end position="80"/>
    </location>
</feature>
<evidence type="ECO:0000313" key="2">
    <source>
        <dbReference type="EMBL" id="NEN77951.1"/>
    </source>
</evidence>